<reference evidence="2" key="1">
    <citation type="submission" date="2021-05" db="EMBL/GenBank/DDBJ databases">
        <authorList>
            <person name="Alioto T."/>
            <person name="Alioto T."/>
            <person name="Gomez Garrido J."/>
        </authorList>
    </citation>
    <scope>NUCLEOTIDE SEQUENCE</scope>
</reference>
<name>A0A8D8K5Y6_CULPI</name>
<evidence type="ECO:0000256" key="1">
    <source>
        <dbReference type="SAM" id="MobiDB-lite"/>
    </source>
</evidence>
<dbReference type="EMBL" id="HBUE01317138">
    <property type="protein sequence ID" value="CAG6586229.1"/>
    <property type="molecule type" value="Transcribed_RNA"/>
</dbReference>
<proteinExistence type="predicted"/>
<feature type="region of interest" description="Disordered" evidence="1">
    <location>
        <begin position="47"/>
        <end position="72"/>
    </location>
</feature>
<accession>A0A8D8K5Y6</accession>
<feature type="compositionally biased region" description="Low complexity" evidence="1">
    <location>
        <begin position="57"/>
        <end position="71"/>
    </location>
</feature>
<evidence type="ECO:0000313" key="2">
    <source>
        <dbReference type="EMBL" id="CAG6586229.1"/>
    </source>
</evidence>
<dbReference type="AlphaFoldDB" id="A0A8D8K5Y6"/>
<protein>
    <submittedName>
        <fullName evidence="2">(northern house mosquito) hypothetical protein</fullName>
    </submittedName>
</protein>
<dbReference type="EMBL" id="HBUE01210724">
    <property type="protein sequence ID" value="CAG6534318.1"/>
    <property type="molecule type" value="Transcribed_RNA"/>
</dbReference>
<sequence>MPTRPNVCRLRNRKPLQNGTRWFSACGTCSTHCEKRSSRSASALVHANPASTRTQPSAATPSSCASTIATTKPRREVENRRKVFSTAIRLRPELYPLPIRLPFTDRRPRRILPPGFHILLHIIIDESSTPFDSYTPFPGRKNLEATSPYALQILET</sequence>
<organism evidence="2">
    <name type="scientific">Culex pipiens</name>
    <name type="common">House mosquito</name>
    <dbReference type="NCBI Taxonomy" id="7175"/>
    <lineage>
        <taxon>Eukaryota</taxon>
        <taxon>Metazoa</taxon>
        <taxon>Ecdysozoa</taxon>
        <taxon>Arthropoda</taxon>
        <taxon>Hexapoda</taxon>
        <taxon>Insecta</taxon>
        <taxon>Pterygota</taxon>
        <taxon>Neoptera</taxon>
        <taxon>Endopterygota</taxon>
        <taxon>Diptera</taxon>
        <taxon>Nematocera</taxon>
        <taxon>Culicoidea</taxon>
        <taxon>Culicidae</taxon>
        <taxon>Culicinae</taxon>
        <taxon>Culicini</taxon>
        <taxon>Culex</taxon>
        <taxon>Culex</taxon>
    </lineage>
</organism>